<keyword evidence="13" id="KW-1185">Reference proteome</keyword>
<evidence type="ECO:0000256" key="10">
    <source>
        <dbReference type="PROSITE-ProRule" id="PRU00282"/>
    </source>
</evidence>
<evidence type="ECO:0000256" key="8">
    <source>
        <dbReference type="ARBA" id="ARBA00023128"/>
    </source>
</evidence>
<dbReference type="InterPro" id="IPR050567">
    <property type="entry name" value="Mitochondrial_Carrier"/>
</dbReference>
<accession>A0A1E3QLL9</accession>
<dbReference type="STRING" id="984486.A0A1E3QLL9"/>
<evidence type="ECO:0000256" key="6">
    <source>
        <dbReference type="ARBA" id="ARBA00022792"/>
    </source>
</evidence>
<dbReference type="GO" id="GO:0022857">
    <property type="term" value="F:transmembrane transporter activity"/>
    <property type="evidence" value="ECO:0007669"/>
    <property type="project" value="TreeGrafter"/>
</dbReference>
<dbReference type="GO" id="GO:0005743">
    <property type="term" value="C:mitochondrial inner membrane"/>
    <property type="evidence" value="ECO:0007669"/>
    <property type="project" value="UniProtKB-SubCell"/>
</dbReference>
<feature type="repeat" description="Solcar" evidence="10">
    <location>
        <begin position="140"/>
        <end position="236"/>
    </location>
</feature>
<comment type="subcellular location">
    <subcellularLocation>
        <location evidence="1">Mitochondrion inner membrane</location>
        <topology evidence="1">Multi-pass membrane protein</topology>
    </subcellularLocation>
</comment>
<evidence type="ECO:0008006" key="14">
    <source>
        <dbReference type="Google" id="ProtNLM"/>
    </source>
</evidence>
<evidence type="ECO:0000256" key="9">
    <source>
        <dbReference type="ARBA" id="ARBA00023136"/>
    </source>
</evidence>
<dbReference type="SUPFAM" id="SSF103506">
    <property type="entry name" value="Mitochondrial carrier"/>
    <property type="match status" value="1"/>
</dbReference>
<dbReference type="InterPro" id="IPR018108">
    <property type="entry name" value="MCP_transmembrane"/>
</dbReference>
<keyword evidence="7" id="KW-1133">Transmembrane helix</keyword>
<keyword evidence="8" id="KW-0496">Mitochondrion</keyword>
<dbReference type="OrthoDB" id="2382881at2759"/>
<evidence type="ECO:0000256" key="4">
    <source>
        <dbReference type="ARBA" id="ARBA00022692"/>
    </source>
</evidence>
<reference evidence="13" key="1">
    <citation type="submission" date="2016-05" db="EMBL/GenBank/DDBJ databases">
        <title>Comparative genomics of biotechnologically important yeasts.</title>
        <authorList>
            <consortium name="DOE Joint Genome Institute"/>
            <person name="Riley R."/>
            <person name="Haridas S."/>
            <person name="Wolfe K.H."/>
            <person name="Lopes M.R."/>
            <person name="Hittinger C.T."/>
            <person name="Goker M."/>
            <person name="Salamov A."/>
            <person name="Wisecaver J."/>
            <person name="Long T.M."/>
            <person name="Aerts A.L."/>
            <person name="Barry K."/>
            <person name="Choi C."/>
            <person name="Clum A."/>
            <person name="Coughlan A.Y."/>
            <person name="Deshpande S."/>
            <person name="Douglass A.P."/>
            <person name="Hanson S.J."/>
            <person name="Klenk H.-P."/>
            <person name="Labutti K."/>
            <person name="Lapidus A."/>
            <person name="Lindquist E."/>
            <person name="Lipzen A."/>
            <person name="Meier-Kolthoff J.P."/>
            <person name="Ohm R.A."/>
            <person name="Otillar R.P."/>
            <person name="Pangilinan J."/>
            <person name="Peng Y."/>
            <person name="Rokas A."/>
            <person name="Rosa C.A."/>
            <person name="Scheuner C."/>
            <person name="Sibirny A.A."/>
            <person name="Slot J.C."/>
            <person name="Stielow J.B."/>
            <person name="Sun H."/>
            <person name="Kurtzman C.P."/>
            <person name="Blackwell M."/>
            <person name="Grigoriev I.V."/>
            <person name="Jeffries T.W."/>
        </authorList>
    </citation>
    <scope>NUCLEOTIDE SEQUENCE [LARGE SCALE GENOMIC DNA]</scope>
    <source>
        <strain evidence="13">NRRL Y-12698</strain>
    </source>
</reference>
<feature type="repeat" description="Solcar" evidence="10">
    <location>
        <begin position="254"/>
        <end position="344"/>
    </location>
</feature>
<evidence type="ECO:0000256" key="11">
    <source>
        <dbReference type="RuleBase" id="RU000488"/>
    </source>
</evidence>
<sequence>MLNVRTVAPAIASEYDPSLVIMALPPQLQPWKSTIGASVASLASTVIGFPMDTVKTRLQTHKFPSAWECGKQTVRHEGVRGLFRGITAPLISVSITKTISVLIYTAAKPVAAELQGFLYYPLQVSGTAPQWKNNLALAVNNAPISFLSGMVSGACISLFACPFEFTKVFSQISKLVQYKDATMPIKATPTSFVGICRIIIEHRGVRGLYTGLGLHCLRDSIGTGFYYAAYETTKLVLGSLADDNGKLSGTPIPIGPVTVALAGSLSGILSWCTVFPIDTTKSLLQRDIMTNILRKRSGLEPLSFPERKLSIPTRRMYRGLGVSITRSVIVAIVWFGCFENFLKFVA</sequence>
<dbReference type="EMBL" id="KV454435">
    <property type="protein sequence ID" value="ODQ78583.1"/>
    <property type="molecule type" value="Genomic_DNA"/>
</dbReference>
<dbReference type="PANTHER" id="PTHR45624">
    <property type="entry name" value="MITOCHONDRIAL BASIC AMINO ACIDS TRANSPORTER-RELATED"/>
    <property type="match status" value="1"/>
</dbReference>
<feature type="repeat" description="Solcar" evidence="10">
    <location>
        <begin position="28"/>
        <end position="110"/>
    </location>
</feature>
<keyword evidence="6" id="KW-0999">Mitochondrion inner membrane</keyword>
<dbReference type="InterPro" id="IPR023395">
    <property type="entry name" value="MCP_dom_sf"/>
</dbReference>
<dbReference type="PANTHER" id="PTHR45624:SF9">
    <property type="entry name" value="CARRIER PROTEIN, PUTATIVE (AFU_ORTHOLOGUE AFUA_4G06390)-RELATED"/>
    <property type="match status" value="1"/>
</dbReference>
<dbReference type="PRINTS" id="PR00926">
    <property type="entry name" value="MITOCARRIER"/>
</dbReference>
<dbReference type="InterPro" id="IPR002067">
    <property type="entry name" value="MCP"/>
</dbReference>
<dbReference type="Pfam" id="PF00153">
    <property type="entry name" value="Mito_carr"/>
    <property type="match status" value="3"/>
</dbReference>
<proteinExistence type="inferred from homology"/>
<keyword evidence="5" id="KW-0677">Repeat</keyword>
<evidence type="ECO:0000256" key="2">
    <source>
        <dbReference type="ARBA" id="ARBA00006375"/>
    </source>
</evidence>
<organism evidence="12 13">
    <name type="scientific">Babjeviella inositovora NRRL Y-12698</name>
    <dbReference type="NCBI Taxonomy" id="984486"/>
    <lineage>
        <taxon>Eukaryota</taxon>
        <taxon>Fungi</taxon>
        <taxon>Dikarya</taxon>
        <taxon>Ascomycota</taxon>
        <taxon>Saccharomycotina</taxon>
        <taxon>Pichiomycetes</taxon>
        <taxon>Serinales incertae sedis</taxon>
        <taxon>Babjeviella</taxon>
    </lineage>
</organism>
<dbReference type="Proteomes" id="UP000094336">
    <property type="component" value="Unassembled WGS sequence"/>
</dbReference>
<evidence type="ECO:0000313" key="12">
    <source>
        <dbReference type="EMBL" id="ODQ78583.1"/>
    </source>
</evidence>
<dbReference type="AlphaFoldDB" id="A0A1E3QLL9"/>
<dbReference type="Gene3D" id="1.50.40.10">
    <property type="entry name" value="Mitochondrial carrier domain"/>
    <property type="match status" value="2"/>
</dbReference>
<keyword evidence="4 10" id="KW-0812">Transmembrane</keyword>
<comment type="similarity">
    <text evidence="2 11">Belongs to the mitochondrial carrier (TC 2.A.29) family.</text>
</comment>
<keyword evidence="9 10" id="KW-0472">Membrane</keyword>
<dbReference type="RefSeq" id="XP_018983911.1">
    <property type="nucleotide sequence ID" value="XM_019129540.1"/>
</dbReference>
<keyword evidence="3 11" id="KW-0813">Transport</keyword>
<gene>
    <name evidence="12" type="ORF">BABINDRAFT_162788</name>
</gene>
<dbReference type="GeneID" id="30147393"/>
<evidence type="ECO:0000256" key="3">
    <source>
        <dbReference type="ARBA" id="ARBA00022448"/>
    </source>
</evidence>
<protein>
    <recommendedName>
        <fullName evidence="14">Mitochondrial carrier</fullName>
    </recommendedName>
</protein>
<evidence type="ECO:0000256" key="5">
    <source>
        <dbReference type="ARBA" id="ARBA00022737"/>
    </source>
</evidence>
<dbReference type="PROSITE" id="PS50920">
    <property type="entry name" value="SOLCAR"/>
    <property type="match status" value="3"/>
</dbReference>
<evidence type="ECO:0000256" key="7">
    <source>
        <dbReference type="ARBA" id="ARBA00022989"/>
    </source>
</evidence>
<evidence type="ECO:0000256" key="1">
    <source>
        <dbReference type="ARBA" id="ARBA00004448"/>
    </source>
</evidence>
<evidence type="ECO:0000313" key="13">
    <source>
        <dbReference type="Proteomes" id="UP000094336"/>
    </source>
</evidence>
<name>A0A1E3QLL9_9ASCO</name>